<dbReference type="Gene3D" id="1.10.10.60">
    <property type="entry name" value="Homeodomain-like"/>
    <property type="match status" value="1"/>
</dbReference>
<dbReference type="EMBL" id="KN846956">
    <property type="protein sequence ID" value="KIW73300.1"/>
    <property type="molecule type" value="Genomic_DNA"/>
</dbReference>
<dbReference type="GO" id="GO:0003691">
    <property type="term" value="F:double-stranded telomeric DNA binding"/>
    <property type="evidence" value="ECO:0007669"/>
    <property type="project" value="TreeGrafter"/>
</dbReference>
<dbReference type="InterPro" id="IPR009057">
    <property type="entry name" value="Homeodomain-like_sf"/>
</dbReference>
<feature type="compositionally biased region" description="Basic and acidic residues" evidence="1">
    <location>
        <begin position="428"/>
        <end position="438"/>
    </location>
</feature>
<feature type="compositionally biased region" description="Acidic residues" evidence="1">
    <location>
        <begin position="548"/>
        <end position="557"/>
    </location>
</feature>
<evidence type="ECO:0000313" key="4">
    <source>
        <dbReference type="Proteomes" id="UP000054266"/>
    </source>
</evidence>
<dbReference type="CDD" id="cd11660">
    <property type="entry name" value="SANT_TRF"/>
    <property type="match status" value="1"/>
</dbReference>
<feature type="compositionally biased region" description="Polar residues" evidence="1">
    <location>
        <begin position="27"/>
        <end position="36"/>
    </location>
</feature>
<feature type="compositionally biased region" description="Basic and acidic residues" evidence="1">
    <location>
        <begin position="640"/>
        <end position="656"/>
    </location>
</feature>
<dbReference type="GO" id="GO:0010833">
    <property type="term" value="P:telomere maintenance via telomere lengthening"/>
    <property type="evidence" value="ECO:0007669"/>
    <property type="project" value="TreeGrafter"/>
</dbReference>
<feature type="compositionally biased region" description="Acidic residues" evidence="1">
    <location>
        <begin position="530"/>
        <end position="541"/>
    </location>
</feature>
<proteinExistence type="predicted"/>
<reference evidence="3 4" key="1">
    <citation type="submission" date="2015-01" db="EMBL/GenBank/DDBJ databases">
        <title>The Genome Sequence of Capronia semiimmersa CBS27337.</title>
        <authorList>
            <consortium name="The Broad Institute Genomics Platform"/>
            <person name="Cuomo C."/>
            <person name="de Hoog S."/>
            <person name="Gorbushina A."/>
            <person name="Stielow B."/>
            <person name="Teixiera M."/>
            <person name="Abouelleil A."/>
            <person name="Chapman S.B."/>
            <person name="Priest M."/>
            <person name="Young S.K."/>
            <person name="Wortman J."/>
            <person name="Nusbaum C."/>
            <person name="Birren B."/>
        </authorList>
    </citation>
    <scope>NUCLEOTIDE SEQUENCE [LARGE SCALE GENOMIC DNA]</scope>
    <source>
        <strain evidence="3 4">CBS 27337</strain>
    </source>
</reference>
<dbReference type="Pfam" id="PF00249">
    <property type="entry name" value="Myb_DNA-binding"/>
    <property type="match status" value="1"/>
</dbReference>
<dbReference type="InterPro" id="IPR052833">
    <property type="entry name" value="Telomeric_DNA-bd_trans-reg"/>
</dbReference>
<dbReference type="STRING" id="5601.A0A0D2G386"/>
<feature type="compositionally biased region" description="Basic and acidic residues" evidence="1">
    <location>
        <begin position="391"/>
        <end position="407"/>
    </location>
</feature>
<evidence type="ECO:0000313" key="3">
    <source>
        <dbReference type="EMBL" id="KIW73300.1"/>
    </source>
</evidence>
<dbReference type="InterPro" id="IPR001005">
    <property type="entry name" value="SANT/Myb"/>
</dbReference>
<feature type="compositionally biased region" description="Low complexity" evidence="1">
    <location>
        <begin position="684"/>
        <end position="696"/>
    </location>
</feature>
<keyword evidence="4" id="KW-1185">Reference proteome</keyword>
<accession>A0A0D2G386</accession>
<sequence length="929" mass="102972">MAPQSRLRSTSRKNAPLSPPKAPSPTVAANASTQNGRRTRSASHDITAAQRELQNVTTTLPAVNEDDEDLLSAQTRNVNDAFPLNDASSISSSLQGLLDALDRDAIIDNLFDLYRHSSSLISLLEDVSDGQLREMCEAVAQPAARVHKRFQTQAKHLLLSRENYGIGQDGTNLDFIQPDLILRKIWGIADADAIPDGPWRPDAVLYIANLALQVVNVLNPSVEVRRSYLGDMFINFPRQFIDLHYFQPSSKTYRGLCDLLVEMLTQVYLQKVEIDRNHKDFDPEKILTSVFFDETGQVKGSSHRPSRLKALNRCEVIRGHFRRDPTNDIDFDGLKDHFPWSDFAVRTVRWTQAVEDELEEIVNSTGGIDKLVDFLEAGNFDADPVQIGQERTTENDKREQSSEDRGSRVGPAQVGVQGDAGATTGRVIGRDPDDRGDGLEADELNNASMRPMLAARIPAAGATSTKQTLRSNMERLKALKAQYAPRAPGVDVAVAVAAGADTQSDSDSHPEILQSPTPAISDDYRIAGIGDDEVPGADDDADRIQDDGQGDGPDEEILPTQQTKELLETVRRQRQQSNKENVQGTPKKASFLDRQQGAERLQWDDEFPDAGEIHRPRRPSPKRTIQQVDSGSDEDDDFETDTRTAKRPRVVVEKGEAASSTRPRPQGAEDDEEERDGGYRKQARSLPSHPRGGPSRPGHRERMASLEPPRVTILSSSQPERSSNQRSSSSRAPLQSIPSGSRGLPSSSAPARSARTNNVSSNPPTRHIPPSHQEEASTRIPSASQEPPSTQAQRVNQQAKDMVRMARELQQNRRPAQMRRAYSPEEVDRLLDMIALYGTQWARILREDNAHPDGPMLQGRTQVQLKDKARNIKLDMLKAGTPLPYGFEFVSVGNKKIEELRLLGIDYFEGTDGARYTGRRDGHDDDIGD</sequence>
<protein>
    <recommendedName>
        <fullName evidence="2">Myb-like domain-containing protein</fullName>
    </recommendedName>
</protein>
<organism evidence="3 4">
    <name type="scientific">Phialophora macrospora</name>
    <dbReference type="NCBI Taxonomy" id="1851006"/>
    <lineage>
        <taxon>Eukaryota</taxon>
        <taxon>Fungi</taxon>
        <taxon>Dikarya</taxon>
        <taxon>Ascomycota</taxon>
        <taxon>Pezizomycotina</taxon>
        <taxon>Eurotiomycetes</taxon>
        <taxon>Chaetothyriomycetidae</taxon>
        <taxon>Chaetothyriales</taxon>
        <taxon>Herpotrichiellaceae</taxon>
        <taxon>Phialophora</taxon>
    </lineage>
</organism>
<name>A0A0D2G386_9EURO</name>
<feature type="compositionally biased region" description="Low complexity" evidence="1">
    <location>
        <begin position="715"/>
        <end position="755"/>
    </location>
</feature>
<dbReference type="Proteomes" id="UP000054266">
    <property type="component" value="Unassembled WGS sequence"/>
</dbReference>
<feature type="region of interest" description="Disordered" evidence="1">
    <location>
        <begin position="501"/>
        <end position="801"/>
    </location>
</feature>
<dbReference type="SUPFAM" id="SSF46689">
    <property type="entry name" value="Homeodomain-like"/>
    <property type="match status" value="1"/>
</dbReference>
<dbReference type="PANTHER" id="PTHR47807">
    <property type="entry name" value="PROTEIN TBF1"/>
    <property type="match status" value="1"/>
</dbReference>
<feature type="compositionally biased region" description="Polar residues" evidence="1">
    <location>
        <begin position="575"/>
        <end position="584"/>
    </location>
</feature>
<gene>
    <name evidence="3" type="ORF">PV04_01432</name>
</gene>
<feature type="compositionally biased region" description="Polar residues" evidence="1">
    <location>
        <begin position="779"/>
        <end position="799"/>
    </location>
</feature>
<feature type="domain" description="Myb-like" evidence="2">
    <location>
        <begin position="818"/>
        <end position="875"/>
    </location>
</feature>
<evidence type="ECO:0000259" key="2">
    <source>
        <dbReference type="SMART" id="SM00717"/>
    </source>
</evidence>
<feature type="region of interest" description="Disordered" evidence="1">
    <location>
        <begin position="1"/>
        <end position="45"/>
    </location>
</feature>
<evidence type="ECO:0000256" key="1">
    <source>
        <dbReference type="SAM" id="MobiDB-lite"/>
    </source>
</evidence>
<dbReference type="SMART" id="SM00717">
    <property type="entry name" value="SANT"/>
    <property type="match status" value="1"/>
</dbReference>
<feature type="region of interest" description="Disordered" evidence="1">
    <location>
        <begin position="382"/>
        <end position="441"/>
    </location>
</feature>
<dbReference type="AlphaFoldDB" id="A0A0D2G386"/>
<dbReference type="PANTHER" id="PTHR47807:SF1">
    <property type="entry name" value="PROTEIN TBF1"/>
    <property type="match status" value="1"/>
</dbReference>